<sequence length="187" mass="20423">MNAIARGSVRGAMSSGLVCVWVLLGVLALSGCRGGPEMVSAPVTGYNHTSAAINRFAVNGASGPNLGPYLGGGAEVCCGVLPRTWSPRVKVVVEWQTDPDPHASATWTERQYSDAWRKRMREKKLNYLNHKAVVEVPKYGKKVCALQVHFLNCDQVKVSTTCFIPEHPNYPDKAYFEVKEADECPVS</sequence>
<comment type="caution">
    <text evidence="1">The sequence shown here is derived from an EMBL/GenBank/DDBJ whole genome shotgun (WGS) entry which is preliminary data.</text>
</comment>
<evidence type="ECO:0000313" key="1">
    <source>
        <dbReference type="EMBL" id="SMQ28297.1"/>
    </source>
</evidence>
<evidence type="ECO:0000313" key="2">
    <source>
        <dbReference type="Proteomes" id="UP001158048"/>
    </source>
</evidence>
<organism evidence="1 2">
    <name type="scientific">Pseudomonas helmanticensis</name>
    <dbReference type="NCBI Taxonomy" id="1471381"/>
    <lineage>
        <taxon>Bacteria</taxon>
        <taxon>Pseudomonadati</taxon>
        <taxon>Pseudomonadota</taxon>
        <taxon>Gammaproteobacteria</taxon>
        <taxon>Pseudomonadales</taxon>
        <taxon>Pseudomonadaceae</taxon>
        <taxon>Pseudomonas</taxon>
    </lineage>
</organism>
<gene>
    <name evidence="1" type="ORF">SAMN04488483_4211</name>
</gene>
<reference evidence="1" key="1">
    <citation type="submission" date="2017-05" db="EMBL/GenBank/DDBJ databases">
        <authorList>
            <person name="Varghese N."/>
            <person name="Submissions S."/>
        </authorList>
    </citation>
    <scope>NUCLEOTIDE SEQUENCE</scope>
    <source>
        <strain evidence="1">LMG 28168</strain>
    </source>
</reference>
<name>A0ACD2UA53_9PSED</name>
<accession>A0ACD2UA53</accession>
<protein>
    <submittedName>
        <fullName evidence="1">Uncharacterized protein</fullName>
    </submittedName>
</protein>
<keyword evidence="2" id="KW-1185">Reference proteome</keyword>
<proteinExistence type="predicted"/>
<dbReference type="EMBL" id="FXUY01000001">
    <property type="protein sequence ID" value="SMQ28297.1"/>
    <property type="molecule type" value="Genomic_DNA"/>
</dbReference>
<dbReference type="Proteomes" id="UP001158048">
    <property type="component" value="Unassembled WGS sequence"/>
</dbReference>